<accession>A0A1Q6R5G7</accession>
<proteinExistence type="predicted"/>
<name>A0A1Q6R5G7_9FIRM</name>
<feature type="coiled-coil region" evidence="1">
    <location>
        <begin position="751"/>
        <end position="909"/>
    </location>
</feature>
<keyword evidence="1" id="KW-0175">Coiled coil</keyword>
<gene>
    <name evidence="2" type="ORF">BHW43_05960</name>
</gene>
<dbReference type="EMBL" id="MNTG01000029">
    <property type="protein sequence ID" value="OLA37599.1"/>
    <property type="molecule type" value="Genomic_DNA"/>
</dbReference>
<feature type="coiled-coil region" evidence="1">
    <location>
        <begin position="940"/>
        <end position="1030"/>
    </location>
</feature>
<feature type="coiled-coil region" evidence="1">
    <location>
        <begin position="347"/>
        <end position="400"/>
    </location>
</feature>
<protein>
    <recommendedName>
        <fullName evidence="4">Chromosome segregation ATPase</fullName>
    </recommendedName>
</protein>
<evidence type="ECO:0000256" key="1">
    <source>
        <dbReference type="SAM" id="Coils"/>
    </source>
</evidence>
<dbReference type="RefSeq" id="WP_303679878.1">
    <property type="nucleotide sequence ID" value="NZ_MNTG01000029.1"/>
</dbReference>
<organism evidence="2 3">
    <name type="scientific">Phascolarctobacterium succinatutens</name>
    <dbReference type="NCBI Taxonomy" id="626940"/>
    <lineage>
        <taxon>Bacteria</taxon>
        <taxon>Bacillati</taxon>
        <taxon>Bacillota</taxon>
        <taxon>Negativicutes</taxon>
        <taxon>Acidaminococcales</taxon>
        <taxon>Acidaminococcaceae</taxon>
        <taxon>Phascolarctobacterium</taxon>
    </lineage>
</organism>
<evidence type="ECO:0000313" key="3">
    <source>
        <dbReference type="Proteomes" id="UP000186777"/>
    </source>
</evidence>
<dbReference type="Proteomes" id="UP000186777">
    <property type="component" value="Unassembled WGS sequence"/>
</dbReference>
<evidence type="ECO:0008006" key="4">
    <source>
        <dbReference type="Google" id="ProtNLM"/>
    </source>
</evidence>
<reference evidence="2 3" key="1">
    <citation type="journal article" date="2016" name="Nat. Biotechnol.">
        <title>Measurement of bacterial replication rates in microbial communities.</title>
        <authorList>
            <person name="Brown C.T."/>
            <person name="Olm M.R."/>
            <person name="Thomas B.C."/>
            <person name="Banfield J.F."/>
        </authorList>
    </citation>
    <scope>NUCLEOTIDE SEQUENCE [LARGE SCALE GENOMIC DNA]</scope>
    <source>
        <strain evidence="2">46_33</strain>
    </source>
</reference>
<comment type="caution">
    <text evidence="2">The sequence shown here is derived from an EMBL/GenBank/DDBJ whole genome shotgun (WGS) entry which is preliminary data.</text>
</comment>
<evidence type="ECO:0000313" key="2">
    <source>
        <dbReference type="EMBL" id="OLA37599.1"/>
    </source>
</evidence>
<dbReference type="STRING" id="626940.BHW43_05960"/>
<sequence length="1474" mass="171127">MSKINAIRLVNVNYNHNSIHISDETLHFNGRSTLISLQNGGGKSVLVQLLTAPFVQKRYRNLNERSFASYFTTYKPSFIMVEWVLEDDAGYCLTGMMVRKSQNMDNNEELELINFISEYTEPCEQDINHLPVVESDKKELRIKSFNACHKMFDEYKKERINKFFCYDMNNSAQSRQYFVKLAEYGIDYREWQNIIKKINEEESGLSKLFAECKDEKGLVEKWFLDAVENKLNKDNNRMQEFRNILEKYITTYNENSNKIQQQEKLTAFQQEATPILTFGKEYEASSAAVAVKLNKIYECLAELNRFATKNETEIAVCNAELDALGKQLVHLLHEEFSSNFYYAEDKKEALIVLKEDNEQQSSQLEEQSQLWERRRHILDCADLQERLNEDVLELQRVAQRVAVFRKKNKDLEPEREYIGYLLKEYIGQELQKTRERFQQEESDKKACLDLQKQAKQELSELIGRLNELHTTQGRLQGLVQAYDNVEESYNKKWQPGASALQRNMLGEYEAGALKVMAEKLVADEQEASDRQKQQQQNLSSLKTAFSDLERSLQDCSKERGSKEQLLVERTQVKKQLDEQLAKRKTLLQYLQLDEIYLFDKEYIQKELSKKLSEMDEARTKLLHKLDTVNKKYQGLQTGKTVELSAELVQMLERLGINIVYGMEWLKNNKNSEKLNLELVKQHPFLPYALIMTGKEIEDLQRAEKNIYTSLPVPIILRESLTQATQTKVDNGVLKSADANFFMLFNDNLLNEEKLQRLLAELKAKMQKIEQELQQRKAEYDLYSAKYSELVEQSLTKESYERLKDELLSLQEAIAKLQKREKQCQAEKADNLLTQENISQDLAKIGQMIEKLKLHQEALQQLTAKYQQYLLDNSQLYECSNILAKAENAKKSLDDKLEKLQNKLEWQIKSLADLSGNMKDLNDEMAQYAGYKQVPKPKNFADEIAQNVNKLKAHLKSIQEKLSGELRALEDNRANLAKKVQKVEQKLRDRANRFGLESKDWVNERYSEAKMQELDAKQKQLTQDKKKLGDARIDIEKRLTQVQGEQNNILRQMEEKCHAVEPLPKDEVVEKNFAEEKNMLQYKRSLKEKLQKSLGEQEQNIRENIVGLAEYSEGATNVEWCESFKLEDFSQEELSSYTLSLRKEYKTAQVQEDEAKRKLEQALIRLRNVEAFQEDSYKKCIDMLQELTSDAQIFVKQLNTVLESYVRISEKLQVDIAIVKQEKEQIITQLEDYLKDVHKQLGYIDRNSSIQIRGHYVKMLKLQLPDWEESANIYHRSITDLVDTIAEKGLAKLSKGEPLAELLGKLLTTKELFDAVVGINNVHVQMFKVEAQREIQISWREVARNSGGEGFLSAFVILSSLLYYMRRDDADVYADRNEGKVLMMDNPFAQTNAAHLLTPLMEMAAKNNTQLISFTGLGGESIYNCYDNIYVLNLISSKLSNISYLKSKHIAGNDGEFLSLARVEVTDEGQMDSLF</sequence>